<dbReference type="PANTHER" id="PTHR20854">
    <property type="entry name" value="INOSITOL MONOPHOSPHATASE"/>
    <property type="match status" value="1"/>
</dbReference>
<dbReference type="SUPFAM" id="SSF56655">
    <property type="entry name" value="Carbohydrate phosphatase"/>
    <property type="match status" value="1"/>
</dbReference>
<name>A0A0G3HDG0_9CORY</name>
<dbReference type="PATRIC" id="fig|1072256.5.peg.1411"/>
<protein>
    <submittedName>
        <fullName evidence="2">Inositol monophosphatase/fructose-1,6-bisphosphatase family protein</fullName>
        <ecNumber evidence="2">3.1.3.25</ecNumber>
    </submittedName>
</protein>
<dbReference type="AlphaFoldDB" id="A0A0G3HDG0"/>
<proteinExistence type="predicted"/>
<organism evidence="2 3">
    <name type="scientific">Corynebacterium uterequi</name>
    <dbReference type="NCBI Taxonomy" id="1072256"/>
    <lineage>
        <taxon>Bacteria</taxon>
        <taxon>Bacillati</taxon>
        <taxon>Actinomycetota</taxon>
        <taxon>Actinomycetes</taxon>
        <taxon>Mycobacteriales</taxon>
        <taxon>Corynebacteriaceae</taxon>
        <taxon>Corynebacterium</taxon>
    </lineage>
</organism>
<feature type="binding site" evidence="1">
    <location>
        <position position="60"/>
    </location>
    <ligand>
        <name>Mg(2+)</name>
        <dbReference type="ChEBI" id="CHEBI:18420"/>
        <label>1</label>
        <note>catalytic</note>
    </ligand>
</feature>
<dbReference type="Proteomes" id="UP000035548">
    <property type="component" value="Chromosome"/>
</dbReference>
<dbReference type="PANTHER" id="PTHR20854:SF4">
    <property type="entry name" value="INOSITOL-1-MONOPHOSPHATASE-RELATED"/>
    <property type="match status" value="1"/>
</dbReference>
<dbReference type="Pfam" id="PF00459">
    <property type="entry name" value="Inositol_P"/>
    <property type="match status" value="1"/>
</dbReference>
<feature type="binding site" evidence="1">
    <location>
        <position position="78"/>
    </location>
    <ligand>
        <name>Mg(2+)</name>
        <dbReference type="ChEBI" id="CHEBI:18420"/>
        <label>1</label>
        <note>catalytic</note>
    </ligand>
</feature>
<evidence type="ECO:0000256" key="1">
    <source>
        <dbReference type="PIRSR" id="PIRSR600760-2"/>
    </source>
</evidence>
<dbReference type="GO" id="GO:0008934">
    <property type="term" value="F:inositol monophosphate 1-phosphatase activity"/>
    <property type="evidence" value="ECO:0007669"/>
    <property type="project" value="TreeGrafter"/>
</dbReference>
<dbReference type="STRING" id="1072256.CUTER_07135"/>
<keyword evidence="3" id="KW-1185">Reference proteome</keyword>
<keyword evidence="1" id="KW-0460">Magnesium</keyword>
<dbReference type="CDD" id="cd01637">
    <property type="entry name" value="IMPase_like"/>
    <property type="match status" value="1"/>
</dbReference>
<dbReference type="OrthoDB" id="9772456at2"/>
<evidence type="ECO:0000313" key="3">
    <source>
        <dbReference type="Proteomes" id="UP000035548"/>
    </source>
</evidence>
<dbReference type="InterPro" id="IPR000760">
    <property type="entry name" value="Inositol_monophosphatase-like"/>
</dbReference>
<sequence length="254" mass="26488">MLGIAEEAVDEAEAMFVAGLGADPAELKRAGDFATEVDLEIEATIRSVLTRRTAIPVLGEEEGGSYHSDAVWVVDPIDGTANYAAGNPLCAILVSLVIDGRPVVAVSAMPLLNRRLTTVDGESVLVNGRSLDGLADRDELVTQVGLSSIASSTRDYPTSLRQELLARVARTRLRPRITGAVGVDLALTAQGVSDGTVSFSPHLWDNAAGVAHVRAAGGVVTDLDGAEWTPDSRGVIAGTPGAHATLFGILQDLR</sequence>
<dbReference type="EMBL" id="CP011546">
    <property type="protein sequence ID" value="AKK11416.1"/>
    <property type="molecule type" value="Genomic_DNA"/>
</dbReference>
<feature type="binding site" evidence="1">
    <location>
        <position position="205"/>
    </location>
    <ligand>
        <name>Mg(2+)</name>
        <dbReference type="ChEBI" id="CHEBI:18420"/>
        <label>1</label>
        <note>catalytic</note>
    </ligand>
</feature>
<keyword evidence="2" id="KW-0378">Hydrolase</keyword>
<accession>A0A0G3HDG0</accession>
<comment type="cofactor">
    <cofactor evidence="1">
        <name>Mg(2+)</name>
        <dbReference type="ChEBI" id="CHEBI:18420"/>
    </cofactor>
</comment>
<dbReference type="GO" id="GO:0006020">
    <property type="term" value="P:inositol metabolic process"/>
    <property type="evidence" value="ECO:0007669"/>
    <property type="project" value="TreeGrafter"/>
</dbReference>
<feature type="binding site" evidence="1">
    <location>
        <position position="77"/>
    </location>
    <ligand>
        <name>Mg(2+)</name>
        <dbReference type="ChEBI" id="CHEBI:18420"/>
        <label>1</label>
        <note>catalytic</note>
    </ligand>
</feature>
<evidence type="ECO:0000313" key="2">
    <source>
        <dbReference type="EMBL" id="AKK11416.1"/>
    </source>
</evidence>
<feature type="binding site" evidence="1">
    <location>
        <position position="75"/>
    </location>
    <ligand>
        <name>Mg(2+)</name>
        <dbReference type="ChEBI" id="CHEBI:18420"/>
        <label>1</label>
        <note>catalytic</note>
    </ligand>
</feature>
<dbReference type="KEGG" id="cut:CUTER_07135"/>
<dbReference type="Gene3D" id="3.30.540.10">
    <property type="entry name" value="Fructose-1,6-Bisphosphatase, subunit A, domain 1"/>
    <property type="match status" value="1"/>
</dbReference>
<reference evidence="3" key="2">
    <citation type="submission" date="2015-05" db="EMBL/GenBank/DDBJ databases">
        <title>Complete genome sequence of Corynebacterium uterequi DSM 45634, isolated from the uterus of a maiden mare.</title>
        <authorList>
            <person name="Ruckert C."/>
            <person name="Albersmeier A."/>
            <person name="Winkler A."/>
            <person name="Tauch A."/>
        </authorList>
    </citation>
    <scope>NUCLEOTIDE SEQUENCE [LARGE SCALE GENOMIC DNA]</scope>
    <source>
        <strain evidence="3">DSM 45634</strain>
    </source>
</reference>
<dbReference type="GO" id="GO:0007165">
    <property type="term" value="P:signal transduction"/>
    <property type="evidence" value="ECO:0007669"/>
    <property type="project" value="TreeGrafter"/>
</dbReference>
<keyword evidence="1" id="KW-0479">Metal-binding</keyword>
<dbReference type="EC" id="3.1.3.25" evidence="2"/>
<gene>
    <name evidence="2" type="ORF">CUTER_07135</name>
</gene>
<reference evidence="2 3" key="1">
    <citation type="journal article" date="2015" name="Genome Announc.">
        <title>Virulence Factor Genes Detected in the Complete Genome Sequence of Corynebacterium uterequi DSM 45634, Isolated from the Uterus of a Maiden Mare.</title>
        <authorList>
            <person name="Ruckert C."/>
            <person name="Kriete M."/>
            <person name="Jaenicke S."/>
            <person name="Winkler A."/>
            <person name="Tauch A."/>
        </authorList>
    </citation>
    <scope>NUCLEOTIDE SEQUENCE [LARGE SCALE GENOMIC DNA]</scope>
    <source>
        <strain evidence="2 3">DSM 45634</strain>
    </source>
</reference>
<dbReference type="PRINTS" id="PR00377">
    <property type="entry name" value="IMPHPHTASES"/>
</dbReference>
<dbReference type="Gene3D" id="3.40.190.80">
    <property type="match status" value="1"/>
</dbReference>
<dbReference type="GO" id="GO:0046872">
    <property type="term" value="F:metal ion binding"/>
    <property type="evidence" value="ECO:0007669"/>
    <property type="project" value="UniProtKB-KW"/>
</dbReference>